<organism evidence="2 3">
    <name type="scientific">Candidatus Desulfaltia bathyphila</name>
    <dbReference type="NCBI Taxonomy" id="2841697"/>
    <lineage>
        <taxon>Bacteria</taxon>
        <taxon>Pseudomonadati</taxon>
        <taxon>Thermodesulfobacteriota</taxon>
        <taxon>Desulfobacteria</taxon>
        <taxon>Desulfobacterales</taxon>
        <taxon>Desulfobacterales incertae sedis</taxon>
        <taxon>Candidatus Desulfaltia</taxon>
    </lineage>
</organism>
<dbReference type="AlphaFoldDB" id="A0A8J6N453"/>
<evidence type="ECO:0000313" key="2">
    <source>
        <dbReference type="EMBL" id="MBC8199205.1"/>
    </source>
</evidence>
<feature type="transmembrane region" description="Helical" evidence="1">
    <location>
        <begin position="17"/>
        <end position="43"/>
    </location>
</feature>
<keyword evidence="1" id="KW-0812">Transmembrane</keyword>
<feature type="transmembrane region" description="Helical" evidence="1">
    <location>
        <begin position="55"/>
        <end position="73"/>
    </location>
</feature>
<accession>A0A8J6N453</accession>
<protein>
    <submittedName>
        <fullName evidence="2">YybS family protein</fullName>
    </submittedName>
</protein>
<gene>
    <name evidence="2" type="ORF">H8E80_04045</name>
</gene>
<dbReference type="Proteomes" id="UP000603545">
    <property type="component" value="Unassembled WGS sequence"/>
</dbReference>
<feature type="transmembrane region" description="Helical" evidence="1">
    <location>
        <begin position="281"/>
        <end position="306"/>
    </location>
</feature>
<feature type="transmembrane region" description="Helical" evidence="1">
    <location>
        <begin position="79"/>
        <end position="98"/>
    </location>
</feature>
<evidence type="ECO:0000256" key="1">
    <source>
        <dbReference type="SAM" id="Phobius"/>
    </source>
</evidence>
<keyword evidence="1" id="KW-1133">Transmembrane helix</keyword>
<feature type="transmembrane region" description="Helical" evidence="1">
    <location>
        <begin position="173"/>
        <end position="198"/>
    </location>
</feature>
<name>A0A8J6N453_9BACT</name>
<dbReference type="PANTHER" id="PTHR41324:SF1">
    <property type="entry name" value="DUF2232 DOMAIN-CONTAINING PROTEIN"/>
    <property type="match status" value="1"/>
</dbReference>
<dbReference type="InterPro" id="IPR018710">
    <property type="entry name" value="DUF2232"/>
</dbReference>
<dbReference type="EMBL" id="JACNLL010000039">
    <property type="protein sequence ID" value="MBC8199205.1"/>
    <property type="molecule type" value="Genomic_DNA"/>
</dbReference>
<reference evidence="2 3" key="1">
    <citation type="submission" date="2020-08" db="EMBL/GenBank/DDBJ databases">
        <title>Bridging the membrane lipid divide: bacteria of the FCB group superphylum have the potential to synthesize archaeal ether lipids.</title>
        <authorList>
            <person name="Villanueva L."/>
            <person name="Von Meijenfeldt F.A.B."/>
            <person name="Westbye A.B."/>
            <person name="Yadav S."/>
            <person name="Hopmans E.C."/>
            <person name="Dutilh B.E."/>
            <person name="Sinninghe Damste J.S."/>
        </authorList>
    </citation>
    <scope>NUCLEOTIDE SEQUENCE [LARGE SCALE GENOMIC DNA]</scope>
    <source>
        <strain evidence="2">NIOZ-UU82</strain>
    </source>
</reference>
<dbReference type="PANTHER" id="PTHR41324">
    <property type="entry name" value="MEMBRANE PROTEIN-RELATED"/>
    <property type="match status" value="1"/>
</dbReference>
<comment type="caution">
    <text evidence="2">The sequence shown here is derived from an EMBL/GenBank/DDBJ whole genome shotgun (WGS) entry which is preliminary data.</text>
</comment>
<feature type="transmembrane region" description="Helical" evidence="1">
    <location>
        <begin position="249"/>
        <end position="269"/>
    </location>
</feature>
<sequence length="317" mass="35572">MLQTIQGNISIDIVKGIAITTLIFAASIYLPVIGLFCFLFIPLPIFFYRSKLGRTTGAIVLVASIIMMIFMVGTISIDIFFFIELLLFGFVLGELIEFNLSIEKTILYACALVLSAGVLGLFFYSNIFNVGIIALISEYVAKNLKLTIALYEKMGMPEENIRLFSNSLENIQYVLLRIIPAMIVVSSFFMAWATLLIAKPILKSRGLFYPDFGSLNLWKVPDSFVWGAIGCGLMLILPERGIKMVGLNGLIILMAIYFFQGMAIVSFFFEKKQFSPILKFFLYSLIAIQQVIALIIIGLGFSDIWLNYRKLGIKQKS</sequence>
<evidence type="ECO:0000313" key="3">
    <source>
        <dbReference type="Proteomes" id="UP000603545"/>
    </source>
</evidence>
<proteinExistence type="predicted"/>
<feature type="transmembrane region" description="Helical" evidence="1">
    <location>
        <begin position="218"/>
        <end position="237"/>
    </location>
</feature>
<dbReference type="Pfam" id="PF09991">
    <property type="entry name" value="DUF2232"/>
    <property type="match status" value="1"/>
</dbReference>
<feature type="transmembrane region" description="Helical" evidence="1">
    <location>
        <begin position="105"/>
        <end position="124"/>
    </location>
</feature>
<keyword evidence="1" id="KW-0472">Membrane</keyword>